<proteinExistence type="predicted"/>
<accession>A0A6P2GXI6</accession>
<gene>
    <name evidence="1" type="ORF">BDI24065_00256</name>
</gene>
<reference evidence="1 2" key="1">
    <citation type="submission" date="2019-09" db="EMBL/GenBank/DDBJ databases">
        <authorList>
            <person name="Depoorter E."/>
        </authorList>
    </citation>
    <scope>NUCLEOTIDE SEQUENCE [LARGE SCALE GENOMIC DNA]</scope>
    <source>
        <strain evidence="1">LMG 24065</strain>
    </source>
</reference>
<evidence type="ECO:0000313" key="2">
    <source>
        <dbReference type="Proteomes" id="UP000494125"/>
    </source>
</evidence>
<dbReference type="AlphaFoldDB" id="A0A6P2GXI6"/>
<name>A0A6P2GXI6_9BURK</name>
<organism evidence="1 2">
    <name type="scientific">Burkholderia diffusa</name>
    <dbReference type="NCBI Taxonomy" id="488732"/>
    <lineage>
        <taxon>Bacteria</taxon>
        <taxon>Pseudomonadati</taxon>
        <taxon>Pseudomonadota</taxon>
        <taxon>Betaproteobacteria</taxon>
        <taxon>Burkholderiales</taxon>
        <taxon>Burkholderiaceae</taxon>
        <taxon>Burkholderia</taxon>
        <taxon>Burkholderia cepacia complex</taxon>
    </lineage>
</organism>
<keyword evidence="2" id="KW-1185">Reference proteome</keyword>
<dbReference type="Proteomes" id="UP000494125">
    <property type="component" value="Unassembled WGS sequence"/>
</dbReference>
<dbReference type="RefSeq" id="WP_151048304.1">
    <property type="nucleotide sequence ID" value="NZ_CABVPN010000001.1"/>
</dbReference>
<dbReference type="EMBL" id="CABVPN010000001">
    <property type="protein sequence ID" value="VWB09231.1"/>
    <property type="molecule type" value="Genomic_DNA"/>
</dbReference>
<sequence length="80" mass="9314">MSRPNFAQIEARRRFALAFRHDNRPELAHVLGNGWSLGQDMHRLTDQQYFEKAVQLFNRRNGIARFAPSDKAGLFRVTNV</sequence>
<dbReference type="GeneID" id="93025328"/>
<protein>
    <submittedName>
        <fullName evidence="1">Uncharacterized protein</fullName>
    </submittedName>
</protein>
<evidence type="ECO:0000313" key="1">
    <source>
        <dbReference type="EMBL" id="VWB09231.1"/>
    </source>
</evidence>